<dbReference type="Pfam" id="PF24161">
    <property type="entry name" value="CCDC39"/>
    <property type="match status" value="1"/>
</dbReference>
<feature type="coiled-coil region" evidence="5">
    <location>
        <begin position="461"/>
        <end position="541"/>
    </location>
</feature>
<dbReference type="GO" id="GO:0005576">
    <property type="term" value="C:extracellular region"/>
    <property type="evidence" value="ECO:0007669"/>
    <property type="project" value="GOC"/>
</dbReference>
<dbReference type="GO" id="GO:0036159">
    <property type="term" value="P:inner dynein arm assembly"/>
    <property type="evidence" value="ECO:0007669"/>
    <property type="project" value="InterPro"/>
</dbReference>
<evidence type="ECO:0000256" key="3">
    <source>
        <dbReference type="ARBA" id="ARBA00023054"/>
    </source>
</evidence>
<evidence type="ECO:0000256" key="5">
    <source>
        <dbReference type="SAM" id="Coils"/>
    </source>
</evidence>
<proteinExistence type="inferred from homology"/>
<dbReference type="Proteomes" id="UP001353858">
    <property type="component" value="Unassembled WGS sequence"/>
</dbReference>
<dbReference type="InterPro" id="IPR033290">
    <property type="entry name" value="CCDC39"/>
</dbReference>
<feature type="region of interest" description="Disordered" evidence="6">
    <location>
        <begin position="894"/>
        <end position="914"/>
    </location>
</feature>
<comment type="caution">
    <text evidence="7">The sequence shown here is derived from an EMBL/GenBank/DDBJ whole genome shotgun (WGS) entry which is preliminary data.</text>
</comment>
<feature type="compositionally biased region" description="Basic residues" evidence="6">
    <location>
        <begin position="901"/>
        <end position="914"/>
    </location>
</feature>
<protein>
    <recommendedName>
        <fullName evidence="2">Coiled-coil domain-containing protein 39</fullName>
    </recommendedName>
</protein>
<keyword evidence="8" id="KW-1185">Reference proteome</keyword>
<dbReference type="EMBL" id="JARPUR010000003">
    <property type="protein sequence ID" value="KAK4880147.1"/>
    <property type="molecule type" value="Genomic_DNA"/>
</dbReference>
<accession>A0AAN7PZ15</accession>
<comment type="function">
    <text evidence="4">Required for assembly of dynein regulatory complex (DRC) and inner dynein arm (IDA) complexes, which are responsible for ciliary beat regulation, thereby playing a central role in motility in cilia and flagella. Probably acts together with CCDC40 to form a molecular ruler that determines the 96 nanometer (nm) repeat length and arrangements of components in cilia and flagella. Not required for outer dynein arm complexes assembly.</text>
</comment>
<feature type="coiled-coil region" evidence="5">
    <location>
        <begin position="97"/>
        <end position="135"/>
    </location>
</feature>
<feature type="coiled-coil region" evidence="5">
    <location>
        <begin position="250"/>
        <end position="280"/>
    </location>
</feature>
<gene>
    <name evidence="7" type="ORF">RN001_008293</name>
</gene>
<dbReference type="GO" id="GO:0060285">
    <property type="term" value="P:cilium-dependent cell motility"/>
    <property type="evidence" value="ECO:0007669"/>
    <property type="project" value="TreeGrafter"/>
</dbReference>
<organism evidence="7 8">
    <name type="scientific">Aquatica leii</name>
    <dbReference type="NCBI Taxonomy" id="1421715"/>
    <lineage>
        <taxon>Eukaryota</taxon>
        <taxon>Metazoa</taxon>
        <taxon>Ecdysozoa</taxon>
        <taxon>Arthropoda</taxon>
        <taxon>Hexapoda</taxon>
        <taxon>Insecta</taxon>
        <taxon>Pterygota</taxon>
        <taxon>Neoptera</taxon>
        <taxon>Endopterygota</taxon>
        <taxon>Coleoptera</taxon>
        <taxon>Polyphaga</taxon>
        <taxon>Elateriformia</taxon>
        <taxon>Elateroidea</taxon>
        <taxon>Lampyridae</taxon>
        <taxon>Luciolinae</taxon>
        <taxon>Aquatica</taxon>
    </lineage>
</organism>
<feature type="coiled-coil region" evidence="5">
    <location>
        <begin position="20"/>
        <end position="47"/>
    </location>
</feature>
<evidence type="ECO:0000313" key="8">
    <source>
        <dbReference type="Proteomes" id="UP001353858"/>
    </source>
</evidence>
<keyword evidence="3 5" id="KW-0175">Coiled coil</keyword>
<evidence type="ECO:0000313" key="7">
    <source>
        <dbReference type="EMBL" id="KAK4880147.1"/>
    </source>
</evidence>
<evidence type="ECO:0000256" key="4">
    <source>
        <dbReference type="ARBA" id="ARBA00045182"/>
    </source>
</evidence>
<evidence type="ECO:0000256" key="2">
    <source>
        <dbReference type="ARBA" id="ARBA00016725"/>
    </source>
</evidence>
<evidence type="ECO:0000256" key="1">
    <source>
        <dbReference type="ARBA" id="ARBA00005805"/>
    </source>
</evidence>
<reference evidence="8" key="1">
    <citation type="submission" date="2023-01" db="EMBL/GenBank/DDBJ databases">
        <title>Key to firefly adult light organ development and bioluminescence: homeobox transcription factors regulate luciferase expression and transportation to peroxisome.</title>
        <authorList>
            <person name="Fu X."/>
        </authorList>
    </citation>
    <scope>NUCLEOTIDE SEQUENCE [LARGE SCALE GENOMIC DNA]</scope>
</reference>
<comment type="similarity">
    <text evidence="1">Belongs to the CCDC39 family.</text>
</comment>
<dbReference type="GO" id="GO:0060287">
    <property type="term" value="P:epithelial cilium movement involved in determination of left/right asymmetry"/>
    <property type="evidence" value="ECO:0007669"/>
    <property type="project" value="TreeGrafter"/>
</dbReference>
<feature type="coiled-coil region" evidence="5">
    <location>
        <begin position="330"/>
        <end position="385"/>
    </location>
</feature>
<dbReference type="GO" id="GO:0005930">
    <property type="term" value="C:axoneme"/>
    <property type="evidence" value="ECO:0007669"/>
    <property type="project" value="InterPro"/>
</dbReference>
<evidence type="ECO:0000256" key="6">
    <source>
        <dbReference type="SAM" id="MobiDB-lite"/>
    </source>
</evidence>
<dbReference type="AlphaFoldDB" id="A0AAN7PZ15"/>
<dbReference type="PANTHER" id="PTHR18962:SF0">
    <property type="entry name" value="COILED-COIL DOMAIN-CONTAINING PROTEIN 39"/>
    <property type="match status" value="1"/>
</dbReference>
<name>A0AAN7PZ15_9COLE</name>
<dbReference type="PANTHER" id="PTHR18962">
    <property type="entry name" value="COILED-COIL DOMAIN-CONTAINING PROTEIN 39"/>
    <property type="match status" value="1"/>
</dbReference>
<feature type="coiled-coil region" evidence="5">
    <location>
        <begin position="662"/>
        <end position="751"/>
    </location>
</feature>
<sequence length="914" mass="106886">MDPALQEILKRMGWTTGMHLPVANKENKALQEEVEALMIRKARATQYYKTEENRYNAFVKHAKYVDEQSNENQQLITNYHNHLETQEHAFLLKQSEKQGVQQELRQEQKRLEEINERLDIRKADLERGYSKVEKKKLETNWDNEALKSWEEALKKRDEDTELLKKFTKQDEKKAKDLEMKRQNLKAEITARGATLSKVIGDVTNYELVIERIALLKQWKDAVDTLKRRDLNMKQVTKEIDCINLLISNERDNLEEQSTFLQNQIKNNKELEQQIHELNFICCKMRQDLNDVIQWSLTLSGELSSLKRNLLSSARCLEKERANGKNLTRDIGEREIQLKRVQLELDRLKQKLADVKTSSSSASERANQMESIINDEQKETKILEQDVARIQGVYYRTQQVLAEVKNTTKTKEMEITGTDLTMIALKKKIISLNDELIKQKELNYNLDFEINEMECRLNRIEKTTVDDDVQVLLDKIAELEKQFADENELKGMIQKQIVNIEDEMRRLTAAIESDNTQMETLKNKLQNEVLACEDGIKQTKEAKQRLQHKQVSENVLRLRVNQLENVMKREEISIYSMQKFRLELETAMRERQIEINTNKDILIVKRRNLDEEKCRLKKDIGQRQGKIHQLQQRFHIAQTTLGKDEDGQPLSITHFKLKNAQEKQLLQEEGDMWDQKIKKFEKEIVAMENTLKIVNLSNVTYRQSLSAVEESDQECQDKKELEAEISAINSVIRTKKQELAFKKNHLKELNQTLIACDDDKMEAFQLQGVYEVELGDLKRHESGHVEKLNRADRHLQTCMKNLDMQITEKYHKNILIRQLQEANSSALQQLSETSTRFHETTPHITRYTYEQNLELPGPKLQFLTSSSSCSTRSSEYYVELKPSVATVLYEFSTSPRAGNRSATKKSPKGKIKGKR</sequence>